<evidence type="ECO:0008006" key="4">
    <source>
        <dbReference type="Google" id="ProtNLM"/>
    </source>
</evidence>
<accession>A0A0A2VJQ2</accession>
<dbReference type="HOGENOM" id="CLU_2468712_0_0_1"/>
<reference evidence="2 3" key="1">
    <citation type="submission" date="2012-10" db="EMBL/GenBank/DDBJ databases">
        <title>Genome sequencing and analysis of entomopathogenic fungi Beauveria bassiana D1-5.</title>
        <authorList>
            <person name="Li Q."/>
            <person name="Wang L."/>
            <person name="Zhang Z."/>
            <person name="Wang Q."/>
            <person name="Ren J."/>
            <person name="Wang M."/>
            <person name="Xu W."/>
            <person name="Wang J."/>
            <person name="Lu Y."/>
            <person name="Du Q."/>
            <person name="Sun Z."/>
        </authorList>
    </citation>
    <scope>NUCLEOTIDE SEQUENCE [LARGE SCALE GENOMIC DNA]</scope>
    <source>
        <strain evidence="2 3">D1-5</strain>
    </source>
</reference>
<dbReference type="AlphaFoldDB" id="A0A0A2VJQ2"/>
<dbReference type="EMBL" id="ANFO01000822">
    <property type="protein sequence ID" value="KGQ06375.1"/>
    <property type="molecule type" value="Genomic_DNA"/>
</dbReference>
<evidence type="ECO:0000313" key="2">
    <source>
        <dbReference type="EMBL" id="KGQ06375.1"/>
    </source>
</evidence>
<name>A0A0A2VJQ2_BEABA</name>
<evidence type="ECO:0000313" key="3">
    <source>
        <dbReference type="Proteomes" id="UP000030106"/>
    </source>
</evidence>
<keyword evidence="1" id="KW-0732">Signal</keyword>
<feature type="chain" id="PRO_5002006504" description="Hydrophobin" evidence="1">
    <location>
        <begin position="22"/>
        <end position="88"/>
    </location>
</feature>
<organism evidence="2 3">
    <name type="scientific">Beauveria bassiana D1-5</name>
    <dbReference type="NCBI Taxonomy" id="1245745"/>
    <lineage>
        <taxon>Eukaryota</taxon>
        <taxon>Fungi</taxon>
        <taxon>Dikarya</taxon>
        <taxon>Ascomycota</taxon>
        <taxon>Pezizomycotina</taxon>
        <taxon>Sordariomycetes</taxon>
        <taxon>Hypocreomycetidae</taxon>
        <taxon>Hypocreales</taxon>
        <taxon>Cordycipitaceae</taxon>
        <taxon>Beauveria</taxon>
    </lineage>
</organism>
<evidence type="ECO:0000256" key="1">
    <source>
        <dbReference type="SAM" id="SignalP"/>
    </source>
</evidence>
<comment type="caution">
    <text evidence="2">The sequence shown here is derived from an EMBL/GenBank/DDBJ whole genome shotgun (WGS) entry which is preliminary data.</text>
</comment>
<feature type="signal peptide" evidence="1">
    <location>
        <begin position="1"/>
        <end position="21"/>
    </location>
</feature>
<gene>
    <name evidence="2" type="ORF">BBAD15_g8300</name>
</gene>
<proteinExistence type="predicted"/>
<protein>
    <recommendedName>
        <fullName evidence="4">Hydrophobin</fullName>
    </recommendedName>
</protein>
<dbReference type="Proteomes" id="UP000030106">
    <property type="component" value="Unassembled WGS sequence"/>
</dbReference>
<sequence length="88" mass="8988">MLSRLFTVPAILLATLGSAATLAPRDENACQRVCCDALVQSTSRGLVGINCNRGGIDCGFSGQIFACCAAIVPVGAKDGTGIKCQRGN</sequence>